<dbReference type="Pfam" id="PF03703">
    <property type="entry name" value="bPH_2"/>
    <property type="match status" value="1"/>
</dbReference>
<dbReference type="EMBL" id="PCVN01000115">
    <property type="protein sequence ID" value="PIQ74036.1"/>
    <property type="molecule type" value="Genomic_DNA"/>
</dbReference>
<keyword evidence="1" id="KW-1133">Transmembrane helix</keyword>
<feature type="transmembrane region" description="Helical" evidence="1">
    <location>
        <begin position="32"/>
        <end position="53"/>
    </location>
</feature>
<dbReference type="PANTHER" id="PTHR37938">
    <property type="entry name" value="BLL0215 PROTEIN"/>
    <property type="match status" value="1"/>
</dbReference>
<dbReference type="Proteomes" id="UP000231550">
    <property type="component" value="Unassembled WGS sequence"/>
</dbReference>
<keyword evidence="1" id="KW-0812">Transmembrane</keyword>
<proteinExistence type="predicted"/>
<dbReference type="PANTHER" id="PTHR37938:SF1">
    <property type="entry name" value="BLL0215 PROTEIN"/>
    <property type="match status" value="1"/>
</dbReference>
<protein>
    <recommendedName>
        <fullName evidence="2">YdbS-like PH domain-containing protein</fullName>
    </recommendedName>
</protein>
<sequence length="185" mass="21328">MFDIFTASEHSFEKQLPGETTILLARKHWISFYFPIAVIVILVLLPFIIYVLIGSLSWYGAISPFYWFLAITYFLVLWNLIFYNIMIFVLNTIVVTDRRIVENRQLGFFRHAVSEMALNRIQDITINVFGVVAEFLKFGDIEIQTAGEDKNFIFRQLPNPRAIKDAIVAAKAQNLREMSVDPVSG</sequence>
<accession>A0A2H0KPG4</accession>
<name>A0A2H0KPG4_9BACT</name>
<evidence type="ECO:0000256" key="1">
    <source>
        <dbReference type="SAM" id="Phobius"/>
    </source>
</evidence>
<organism evidence="3 4">
    <name type="scientific">Candidatus Portnoybacteria bacterium CG11_big_fil_rev_8_21_14_0_20_44_10</name>
    <dbReference type="NCBI Taxonomy" id="1974818"/>
    <lineage>
        <taxon>Bacteria</taxon>
        <taxon>Candidatus Portnoyibacteriota</taxon>
    </lineage>
</organism>
<evidence type="ECO:0000259" key="2">
    <source>
        <dbReference type="Pfam" id="PF03703"/>
    </source>
</evidence>
<dbReference type="AlphaFoldDB" id="A0A2H0KPG4"/>
<dbReference type="InterPro" id="IPR005182">
    <property type="entry name" value="YdbS-like_PH"/>
</dbReference>
<evidence type="ECO:0000313" key="3">
    <source>
        <dbReference type="EMBL" id="PIQ74036.1"/>
    </source>
</evidence>
<feature type="domain" description="YdbS-like PH" evidence="2">
    <location>
        <begin position="93"/>
        <end position="167"/>
    </location>
</feature>
<evidence type="ECO:0000313" key="4">
    <source>
        <dbReference type="Proteomes" id="UP000231550"/>
    </source>
</evidence>
<feature type="transmembrane region" description="Helical" evidence="1">
    <location>
        <begin position="65"/>
        <end position="90"/>
    </location>
</feature>
<gene>
    <name evidence="3" type="ORF">COV85_04305</name>
</gene>
<keyword evidence="1" id="KW-0472">Membrane</keyword>
<reference evidence="3 4" key="1">
    <citation type="submission" date="2017-09" db="EMBL/GenBank/DDBJ databases">
        <title>Depth-based differentiation of microbial function through sediment-hosted aquifers and enrichment of novel symbionts in the deep terrestrial subsurface.</title>
        <authorList>
            <person name="Probst A.J."/>
            <person name="Ladd B."/>
            <person name="Jarett J.K."/>
            <person name="Geller-Mcgrath D.E."/>
            <person name="Sieber C.M."/>
            <person name="Emerson J.B."/>
            <person name="Anantharaman K."/>
            <person name="Thomas B.C."/>
            <person name="Malmstrom R."/>
            <person name="Stieglmeier M."/>
            <person name="Klingl A."/>
            <person name="Woyke T."/>
            <person name="Ryan C.M."/>
            <person name="Banfield J.F."/>
        </authorList>
    </citation>
    <scope>NUCLEOTIDE SEQUENCE [LARGE SCALE GENOMIC DNA]</scope>
    <source>
        <strain evidence="3">CG11_big_fil_rev_8_21_14_0_20_44_10</strain>
    </source>
</reference>
<comment type="caution">
    <text evidence="3">The sequence shown here is derived from an EMBL/GenBank/DDBJ whole genome shotgun (WGS) entry which is preliminary data.</text>
</comment>